<accession>A0AAD7C070</accession>
<gene>
    <name evidence="1" type="ORF">FB45DRAFT_672372</name>
</gene>
<evidence type="ECO:0000313" key="2">
    <source>
        <dbReference type="Proteomes" id="UP001221142"/>
    </source>
</evidence>
<dbReference type="EMBL" id="JARKIF010000007">
    <property type="protein sequence ID" value="KAJ7635294.1"/>
    <property type="molecule type" value="Genomic_DNA"/>
</dbReference>
<reference evidence="1" key="1">
    <citation type="submission" date="2023-03" db="EMBL/GenBank/DDBJ databases">
        <title>Massive genome expansion in bonnet fungi (Mycena s.s.) driven by repeated elements and novel gene families across ecological guilds.</title>
        <authorList>
            <consortium name="Lawrence Berkeley National Laboratory"/>
            <person name="Harder C.B."/>
            <person name="Miyauchi S."/>
            <person name="Viragh M."/>
            <person name="Kuo A."/>
            <person name="Thoen E."/>
            <person name="Andreopoulos B."/>
            <person name="Lu D."/>
            <person name="Skrede I."/>
            <person name="Drula E."/>
            <person name="Henrissat B."/>
            <person name="Morin E."/>
            <person name="Kohler A."/>
            <person name="Barry K."/>
            <person name="LaButti K."/>
            <person name="Morin E."/>
            <person name="Salamov A."/>
            <person name="Lipzen A."/>
            <person name="Mereny Z."/>
            <person name="Hegedus B."/>
            <person name="Baldrian P."/>
            <person name="Stursova M."/>
            <person name="Weitz H."/>
            <person name="Taylor A."/>
            <person name="Grigoriev I.V."/>
            <person name="Nagy L.G."/>
            <person name="Martin F."/>
            <person name="Kauserud H."/>
        </authorList>
    </citation>
    <scope>NUCLEOTIDE SEQUENCE</scope>
    <source>
        <strain evidence="1">9284</strain>
    </source>
</reference>
<feature type="non-terminal residue" evidence="1">
    <location>
        <position position="1"/>
    </location>
</feature>
<comment type="caution">
    <text evidence="1">The sequence shown here is derived from an EMBL/GenBank/DDBJ whole genome shotgun (WGS) entry which is preliminary data.</text>
</comment>
<keyword evidence="2" id="KW-1185">Reference proteome</keyword>
<protein>
    <submittedName>
        <fullName evidence="1">Uncharacterized protein</fullName>
    </submittedName>
</protein>
<name>A0AAD7C070_9AGAR</name>
<organism evidence="1 2">
    <name type="scientific">Roridomyces roridus</name>
    <dbReference type="NCBI Taxonomy" id="1738132"/>
    <lineage>
        <taxon>Eukaryota</taxon>
        <taxon>Fungi</taxon>
        <taxon>Dikarya</taxon>
        <taxon>Basidiomycota</taxon>
        <taxon>Agaricomycotina</taxon>
        <taxon>Agaricomycetes</taxon>
        <taxon>Agaricomycetidae</taxon>
        <taxon>Agaricales</taxon>
        <taxon>Marasmiineae</taxon>
        <taxon>Mycenaceae</taxon>
        <taxon>Roridomyces</taxon>
    </lineage>
</organism>
<sequence>SGSSHTVTEYNSGGGKIITIPASQLFAGRNSGGGTRTQIWGTRTYGSGYPGFYDRGVADRPFPFYFWPVVWGPDVHNGPKTAYLNGTNEYGNPDNTTRPGGPQFTAAWQSNSSTAQPTTLRVIADNTTVLSLMAAVSANCSAYLLPSSFTTEDNATNFALPFAGSGIQPEETVQYYRASSVALTLDGYNNSAVFAAENSTADTPLPQGIDMVMFNCVNETIGSAVPLVDA</sequence>
<proteinExistence type="predicted"/>
<dbReference type="Proteomes" id="UP001221142">
    <property type="component" value="Unassembled WGS sequence"/>
</dbReference>
<evidence type="ECO:0000313" key="1">
    <source>
        <dbReference type="EMBL" id="KAJ7635294.1"/>
    </source>
</evidence>
<feature type="non-terminal residue" evidence="1">
    <location>
        <position position="230"/>
    </location>
</feature>
<dbReference type="AlphaFoldDB" id="A0AAD7C070"/>